<sequence>MESGRRTLLMLKLLRKIGAGFGGQVILLLTHTIKHEKAIVSSSSSVDWCISSCWRRYWRSFGAGVVCEGRFRLVLLDVCSRYFSADSSLNIWIDSASLANQVKIKS</sequence>
<dbReference type="Proteomes" id="UP000002051">
    <property type="component" value="Chromosome 4"/>
</dbReference>
<protein>
    <submittedName>
        <fullName evidence="1 2">Uncharacterized protein</fullName>
    </submittedName>
</protein>
<dbReference type="EnsemblPlants" id="KEH29750">
    <property type="protein sequence ID" value="KEH29750"/>
    <property type="gene ID" value="MTR_4g451315"/>
</dbReference>
<name>A0A072UV48_MEDTR</name>
<dbReference type="AlphaFoldDB" id="A0A072UV48"/>
<organism evidence="1 3">
    <name type="scientific">Medicago truncatula</name>
    <name type="common">Barrel medic</name>
    <name type="synonym">Medicago tribuloides</name>
    <dbReference type="NCBI Taxonomy" id="3880"/>
    <lineage>
        <taxon>Eukaryota</taxon>
        <taxon>Viridiplantae</taxon>
        <taxon>Streptophyta</taxon>
        <taxon>Embryophyta</taxon>
        <taxon>Tracheophyta</taxon>
        <taxon>Spermatophyta</taxon>
        <taxon>Magnoliopsida</taxon>
        <taxon>eudicotyledons</taxon>
        <taxon>Gunneridae</taxon>
        <taxon>Pentapetalae</taxon>
        <taxon>rosids</taxon>
        <taxon>fabids</taxon>
        <taxon>Fabales</taxon>
        <taxon>Fabaceae</taxon>
        <taxon>Papilionoideae</taxon>
        <taxon>50 kb inversion clade</taxon>
        <taxon>NPAAA clade</taxon>
        <taxon>Hologalegina</taxon>
        <taxon>IRL clade</taxon>
        <taxon>Trifolieae</taxon>
        <taxon>Medicago</taxon>
    </lineage>
</organism>
<dbReference type="EMBL" id="CM001220">
    <property type="protein sequence ID" value="KEH29750.1"/>
    <property type="molecule type" value="Genomic_DNA"/>
</dbReference>
<evidence type="ECO:0000313" key="1">
    <source>
        <dbReference type="EMBL" id="KEH29750.1"/>
    </source>
</evidence>
<keyword evidence="3" id="KW-1185">Reference proteome</keyword>
<reference evidence="1 3" key="1">
    <citation type="journal article" date="2011" name="Nature">
        <title>The Medicago genome provides insight into the evolution of rhizobial symbioses.</title>
        <authorList>
            <person name="Young N.D."/>
            <person name="Debelle F."/>
            <person name="Oldroyd G.E."/>
            <person name="Geurts R."/>
            <person name="Cannon S.B."/>
            <person name="Udvardi M.K."/>
            <person name="Benedito V.A."/>
            <person name="Mayer K.F."/>
            <person name="Gouzy J."/>
            <person name="Schoof H."/>
            <person name="Van de Peer Y."/>
            <person name="Proost S."/>
            <person name="Cook D.R."/>
            <person name="Meyers B.C."/>
            <person name="Spannagl M."/>
            <person name="Cheung F."/>
            <person name="De Mita S."/>
            <person name="Krishnakumar V."/>
            <person name="Gundlach H."/>
            <person name="Zhou S."/>
            <person name="Mudge J."/>
            <person name="Bharti A.K."/>
            <person name="Murray J.D."/>
            <person name="Naoumkina M.A."/>
            <person name="Rosen B."/>
            <person name="Silverstein K.A."/>
            <person name="Tang H."/>
            <person name="Rombauts S."/>
            <person name="Zhao P.X."/>
            <person name="Zhou P."/>
            <person name="Barbe V."/>
            <person name="Bardou P."/>
            <person name="Bechner M."/>
            <person name="Bellec A."/>
            <person name="Berger A."/>
            <person name="Berges H."/>
            <person name="Bidwell S."/>
            <person name="Bisseling T."/>
            <person name="Choisne N."/>
            <person name="Couloux A."/>
            <person name="Denny R."/>
            <person name="Deshpande S."/>
            <person name="Dai X."/>
            <person name="Doyle J.J."/>
            <person name="Dudez A.M."/>
            <person name="Farmer A.D."/>
            <person name="Fouteau S."/>
            <person name="Franken C."/>
            <person name="Gibelin C."/>
            <person name="Gish J."/>
            <person name="Goldstein S."/>
            <person name="Gonzalez A.J."/>
            <person name="Green P.J."/>
            <person name="Hallab A."/>
            <person name="Hartog M."/>
            <person name="Hua A."/>
            <person name="Humphray S.J."/>
            <person name="Jeong D.H."/>
            <person name="Jing Y."/>
            <person name="Jocker A."/>
            <person name="Kenton S.M."/>
            <person name="Kim D.J."/>
            <person name="Klee K."/>
            <person name="Lai H."/>
            <person name="Lang C."/>
            <person name="Lin S."/>
            <person name="Macmil S.L."/>
            <person name="Magdelenat G."/>
            <person name="Matthews L."/>
            <person name="McCorrison J."/>
            <person name="Monaghan E.L."/>
            <person name="Mun J.H."/>
            <person name="Najar F.Z."/>
            <person name="Nicholson C."/>
            <person name="Noirot C."/>
            <person name="O'Bleness M."/>
            <person name="Paule C.R."/>
            <person name="Poulain J."/>
            <person name="Prion F."/>
            <person name="Qin B."/>
            <person name="Qu C."/>
            <person name="Retzel E.F."/>
            <person name="Riddle C."/>
            <person name="Sallet E."/>
            <person name="Samain S."/>
            <person name="Samson N."/>
            <person name="Sanders I."/>
            <person name="Saurat O."/>
            <person name="Scarpelli C."/>
            <person name="Schiex T."/>
            <person name="Segurens B."/>
            <person name="Severin A.J."/>
            <person name="Sherrier D.J."/>
            <person name="Shi R."/>
            <person name="Sims S."/>
            <person name="Singer S.R."/>
            <person name="Sinharoy S."/>
            <person name="Sterck L."/>
            <person name="Viollet A."/>
            <person name="Wang B.B."/>
            <person name="Wang K."/>
            <person name="Wang M."/>
            <person name="Wang X."/>
            <person name="Warfsmann J."/>
            <person name="Weissenbach J."/>
            <person name="White D.D."/>
            <person name="White J.D."/>
            <person name="Wiley G.B."/>
            <person name="Wincker P."/>
            <person name="Xing Y."/>
            <person name="Yang L."/>
            <person name="Yao Z."/>
            <person name="Ying F."/>
            <person name="Zhai J."/>
            <person name="Zhou L."/>
            <person name="Zuber A."/>
            <person name="Denarie J."/>
            <person name="Dixon R.A."/>
            <person name="May G.D."/>
            <person name="Schwartz D.C."/>
            <person name="Rogers J."/>
            <person name="Quetier F."/>
            <person name="Town C.D."/>
            <person name="Roe B.A."/>
        </authorList>
    </citation>
    <scope>NUCLEOTIDE SEQUENCE [LARGE SCALE GENOMIC DNA]</scope>
    <source>
        <strain evidence="1">A17</strain>
        <strain evidence="2 3">cv. Jemalong A17</strain>
    </source>
</reference>
<accession>A0A072UV48</accession>
<evidence type="ECO:0000313" key="3">
    <source>
        <dbReference type="Proteomes" id="UP000002051"/>
    </source>
</evidence>
<reference evidence="2" key="3">
    <citation type="submission" date="2015-04" db="UniProtKB">
        <authorList>
            <consortium name="EnsemblPlants"/>
        </authorList>
    </citation>
    <scope>IDENTIFICATION</scope>
    <source>
        <strain evidence="2">cv. Jemalong A17</strain>
    </source>
</reference>
<dbReference type="HOGENOM" id="CLU_2227123_0_0_1"/>
<reference evidence="1 3" key="2">
    <citation type="journal article" date="2014" name="BMC Genomics">
        <title>An improved genome release (version Mt4.0) for the model legume Medicago truncatula.</title>
        <authorList>
            <person name="Tang H."/>
            <person name="Krishnakumar V."/>
            <person name="Bidwell S."/>
            <person name="Rosen B."/>
            <person name="Chan A."/>
            <person name="Zhou S."/>
            <person name="Gentzbittel L."/>
            <person name="Childs K.L."/>
            <person name="Yandell M."/>
            <person name="Gundlach H."/>
            <person name="Mayer K.F."/>
            <person name="Schwartz D.C."/>
            <person name="Town C.D."/>
        </authorList>
    </citation>
    <scope>GENOME REANNOTATION</scope>
    <source>
        <strain evidence="1">A17</strain>
        <strain evidence="2 3">cv. Jemalong A17</strain>
    </source>
</reference>
<evidence type="ECO:0000313" key="2">
    <source>
        <dbReference type="EnsemblPlants" id="KEH29750"/>
    </source>
</evidence>
<proteinExistence type="predicted"/>
<gene>
    <name evidence="1" type="ordered locus">MTR_4g451315</name>
</gene>